<evidence type="ECO:0000313" key="6">
    <source>
        <dbReference type="Proteomes" id="UP000694523"/>
    </source>
</evidence>
<reference evidence="5" key="1">
    <citation type="submission" date="2025-08" db="UniProtKB">
        <authorList>
            <consortium name="Ensembl"/>
        </authorList>
    </citation>
    <scope>IDENTIFICATION</scope>
</reference>
<dbReference type="PROSITE" id="PS51910">
    <property type="entry name" value="GH18_2"/>
    <property type="match status" value="1"/>
</dbReference>
<protein>
    <recommendedName>
        <fullName evidence="4">GH18 domain-containing protein</fullName>
    </recommendedName>
</protein>
<sequence length="149" mass="16919">KKHKDYKLVCYFTNWAQYRPGRFGPCDFNALKYDNPQLKTLLAVGGWHFGTKHVSRFTYMVSSSAKRRVFIRSAIQYLRKYRFDGLDLDWEYPGVRGSPAADKQLLLSAAVAAGKAIIDNAYEIAKVAQSVPLDLVVMSLCVRLLLLLL</sequence>
<evidence type="ECO:0000313" key="5">
    <source>
        <dbReference type="Ensembl" id="ENSNMLP00000042114.1"/>
    </source>
</evidence>
<keyword evidence="6" id="KW-1185">Reference proteome</keyword>
<dbReference type="SMART" id="SM00636">
    <property type="entry name" value="Glyco_18"/>
    <property type="match status" value="1"/>
</dbReference>
<evidence type="ECO:0000256" key="2">
    <source>
        <dbReference type="ARBA" id="ARBA00023295"/>
    </source>
</evidence>
<name>A0A8C6V0X4_9GOBI</name>
<keyword evidence="1" id="KW-0378">Hydrolase</keyword>
<dbReference type="GO" id="GO:0008061">
    <property type="term" value="F:chitin binding"/>
    <property type="evidence" value="ECO:0007669"/>
    <property type="project" value="InterPro"/>
</dbReference>
<evidence type="ECO:0000256" key="3">
    <source>
        <dbReference type="RuleBase" id="RU004453"/>
    </source>
</evidence>
<dbReference type="Pfam" id="PF00704">
    <property type="entry name" value="Glyco_hydro_18"/>
    <property type="match status" value="1"/>
</dbReference>
<comment type="similarity">
    <text evidence="3">Belongs to the glycosyl hydrolase 18 family.</text>
</comment>
<accession>A0A8C6V0X4</accession>
<dbReference type="SUPFAM" id="SSF51445">
    <property type="entry name" value="(Trans)glycosidases"/>
    <property type="match status" value="1"/>
</dbReference>
<dbReference type="Ensembl" id="ENSNMLT00000046775.1">
    <property type="protein sequence ID" value="ENSNMLP00000042114.1"/>
    <property type="gene ID" value="ENSNMLG00000025669.1"/>
</dbReference>
<dbReference type="InterPro" id="IPR001579">
    <property type="entry name" value="Glyco_hydro_18_chit_AS"/>
</dbReference>
<dbReference type="Gene3D" id="3.20.20.80">
    <property type="entry name" value="Glycosidases"/>
    <property type="match status" value="1"/>
</dbReference>
<proteinExistence type="inferred from homology"/>
<dbReference type="GO" id="GO:0005576">
    <property type="term" value="C:extracellular region"/>
    <property type="evidence" value="ECO:0007669"/>
    <property type="project" value="TreeGrafter"/>
</dbReference>
<evidence type="ECO:0000259" key="4">
    <source>
        <dbReference type="PROSITE" id="PS51910"/>
    </source>
</evidence>
<dbReference type="PANTHER" id="PTHR11177:SF317">
    <property type="entry name" value="CHITINASE 12-RELATED"/>
    <property type="match status" value="1"/>
</dbReference>
<evidence type="ECO:0000256" key="1">
    <source>
        <dbReference type="ARBA" id="ARBA00022801"/>
    </source>
</evidence>
<dbReference type="InterPro" id="IPR017853">
    <property type="entry name" value="GH"/>
</dbReference>
<feature type="domain" description="GH18" evidence="4">
    <location>
        <begin position="1"/>
        <end position="149"/>
    </location>
</feature>
<dbReference type="GO" id="GO:0005975">
    <property type="term" value="P:carbohydrate metabolic process"/>
    <property type="evidence" value="ECO:0007669"/>
    <property type="project" value="InterPro"/>
</dbReference>
<organism evidence="5 6">
    <name type="scientific">Neogobius melanostomus</name>
    <name type="common">round goby</name>
    <dbReference type="NCBI Taxonomy" id="47308"/>
    <lineage>
        <taxon>Eukaryota</taxon>
        <taxon>Metazoa</taxon>
        <taxon>Chordata</taxon>
        <taxon>Craniata</taxon>
        <taxon>Vertebrata</taxon>
        <taxon>Euteleostomi</taxon>
        <taxon>Actinopterygii</taxon>
        <taxon>Neopterygii</taxon>
        <taxon>Teleostei</taxon>
        <taxon>Neoteleostei</taxon>
        <taxon>Acanthomorphata</taxon>
        <taxon>Gobiaria</taxon>
        <taxon>Gobiiformes</taxon>
        <taxon>Gobioidei</taxon>
        <taxon>Gobiidae</taxon>
        <taxon>Benthophilinae</taxon>
        <taxon>Neogobiini</taxon>
        <taxon>Neogobius</taxon>
    </lineage>
</organism>
<dbReference type="InterPro" id="IPR011583">
    <property type="entry name" value="Chitinase_II/V-like_cat"/>
</dbReference>
<dbReference type="PROSITE" id="PS01095">
    <property type="entry name" value="GH18_1"/>
    <property type="match status" value="1"/>
</dbReference>
<keyword evidence="2" id="KW-0326">Glycosidase</keyword>
<dbReference type="InterPro" id="IPR001223">
    <property type="entry name" value="Glyco_hydro18_cat"/>
</dbReference>
<dbReference type="InterPro" id="IPR050314">
    <property type="entry name" value="Glycosyl_Hydrlase_18"/>
</dbReference>
<reference evidence="5" key="2">
    <citation type="submission" date="2025-09" db="UniProtKB">
        <authorList>
            <consortium name="Ensembl"/>
        </authorList>
    </citation>
    <scope>IDENTIFICATION</scope>
</reference>
<dbReference type="GO" id="GO:0006032">
    <property type="term" value="P:chitin catabolic process"/>
    <property type="evidence" value="ECO:0007669"/>
    <property type="project" value="UniProtKB-ARBA"/>
</dbReference>
<dbReference type="Proteomes" id="UP000694523">
    <property type="component" value="Unplaced"/>
</dbReference>
<dbReference type="PANTHER" id="PTHR11177">
    <property type="entry name" value="CHITINASE"/>
    <property type="match status" value="1"/>
</dbReference>
<dbReference type="GO" id="GO:0004568">
    <property type="term" value="F:chitinase activity"/>
    <property type="evidence" value="ECO:0007669"/>
    <property type="project" value="UniProtKB-ARBA"/>
</dbReference>
<dbReference type="AlphaFoldDB" id="A0A8C6V0X4"/>